<dbReference type="Proteomes" id="UP000263268">
    <property type="component" value="Unassembled WGS sequence"/>
</dbReference>
<organism evidence="1 2">
    <name type="scientific">Xanthomarina gelatinilytica</name>
    <dbReference type="NCBI Taxonomy" id="1137281"/>
    <lineage>
        <taxon>Bacteria</taxon>
        <taxon>Pseudomonadati</taxon>
        <taxon>Bacteroidota</taxon>
        <taxon>Flavobacteriia</taxon>
        <taxon>Flavobacteriales</taxon>
        <taxon>Flavobacteriaceae</taxon>
        <taxon>Xanthomarina</taxon>
    </lineage>
</organism>
<reference evidence="1 2" key="1">
    <citation type="journal article" date="2018" name="Nat. Biotechnol.">
        <title>A standardized bacterial taxonomy based on genome phylogeny substantially revises the tree of life.</title>
        <authorList>
            <person name="Parks D.H."/>
            <person name="Chuvochina M."/>
            <person name="Waite D.W."/>
            <person name="Rinke C."/>
            <person name="Skarshewski A."/>
            <person name="Chaumeil P.A."/>
            <person name="Hugenholtz P."/>
        </authorList>
    </citation>
    <scope>NUCLEOTIDE SEQUENCE [LARGE SCALE GENOMIC DNA]</scope>
    <source>
        <strain evidence="1">UBA10227</strain>
    </source>
</reference>
<accession>A0A3D6BNT7</accession>
<evidence type="ECO:0000313" key="1">
    <source>
        <dbReference type="EMBL" id="HCY80906.1"/>
    </source>
</evidence>
<proteinExistence type="predicted"/>
<dbReference type="EMBL" id="DPRK01000076">
    <property type="protein sequence ID" value="HCY80906.1"/>
    <property type="molecule type" value="Genomic_DNA"/>
</dbReference>
<gene>
    <name evidence="1" type="ORF">DHV22_04500</name>
</gene>
<comment type="caution">
    <text evidence="1">The sequence shown here is derived from an EMBL/GenBank/DDBJ whole genome shotgun (WGS) entry which is preliminary data.</text>
</comment>
<name>A0A3D6BNT7_9FLAO</name>
<dbReference type="AlphaFoldDB" id="A0A3D6BNT7"/>
<evidence type="ECO:0000313" key="2">
    <source>
        <dbReference type="Proteomes" id="UP000263268"/>
    </source>
</evidence>
<sequence>MKKKILLRAPLLTRSGYGEQSRFALRSLRTREDVFDIYIQPLEWGKTSWIALVDEEREWIDKTIEKTIAHIQQGGTF</sequence>
<protein>
    <submittedName>
        <fullName evidence="1">Uncharacterized protein</fullName>
    </submittedName>
</protein>
<feature type="non-terminal residue" evidence="1">
    <location>
        <position position="77"/>
    </location>
</feature>